<name>A0A8S2NPV4_9BILA</name>
<dbReference type="Proteomes" id="UP000681967">
    <property type="component" value="Unassembled WGS sequence"/>
</dbReference>
<evidence type="ECO:0000313" key="2">
    <source>
        <dbReference type="EMBL" id="CAF4010790.1"/>
    </source>
</evidence>
<feature type="transmembrane region" description="Helical" evidence="1">
    <location>
        <begin position="6"/>
        <end position="29"/>
    </location>
</feature>
<dbReference type="EMBL" id="CAJOBH010005021">
    <property type="protein sequence ID" value="CAF4010790.1"/>
    <property type="molecule type" value="Genomic_DNA"/>
</dbReference>
<evidence type="ECO:0000313" key="4">
    <source>
        <dbReference type="Proteomes" id="UP000681967"/>
    </source>
</evidence>
<protein>
    <submittedName>
        <fullName evidence="2">Uncharacterized protein</fullName>
    </submittedName>
</protein>
<dbReference type="EMBL" id="CAJOBJ010347811">
    <property type="protein sequence ID" value="CAF5204005.1"/>
    <property type="molecule type" value="Genomic_DNA"/>
</dbReference>
<keyword evidence="1" id="KW-0472">Membrane</keyword>
<organism evidence="2 4">
    <name type="scientific">Rotaria magnacalcarata</name>
    <dbReference type="NCBI Taxonomy" id="392030"/>
    <lineage>
        <taxon>Eukaryota</taxon>
        <taxon>Metazoa</taxon>
        <taxon>Spiralia</taxon>
        <taxon>Gnathifera</taxon>
        <taxon>Rotifera</taxon>
        <taxon>Eurotatoria</taxon>
        <taxon>Bdelloidea</taxon>
        <taxon>Philodinida</taxon>
        <taxon>Philodinidae</taxon>
        <taxon>Rotaria</taxon>
    </lineage>
</organism>
<dbReference type="Proteomes" id="UP000681720">
    <property type="component" value="Unassembled WGS sequence"/>
</dbReference>
<accession>A0A8S2NPV4</accession>
<comment type="caution">
    <text evidence="2">The sequence shown here is derived from an EMBL/GenBank/DDBJ whole genome shotgun (WGS) entry which is preliminary data.</text>
</comment>
<sequence>SHYMIFIVFKVVCAIIIVLELRTINLIYVQGHVGDYCRLQNRTFTLNICKTPPRLILPVCEGYCPSSSRWEFNYNRFVSRTSACTVTRYRVEDFVCHDSTHTSVKIIIPLACSCNKHYCQNSQ</sequence>
<dbReference type="AlphaFoldDB" id="A0A8S2NPV4"/>
<evidence type="ECO:0000256" key="1">
    <source>
        <dbReference type="SAM" id="Phobius"/>
    </source>
</evidence>
<gene>
    <name evidence="2" type="ORF">BYL167_LOCUS14214</name>
    <name evidence="3" type="ORF">GIL414_LOCUS77506</name>
</gene>
<proteinExistence type="predicted"/>
<evidence type="ECO:0000313" key="3">
    <source>
        <dbReference type="EMBL" id="CAF5204005.1"/>
    </source>
</evidence>
<keyword evidence="1" id="KW-0812">Transmembrane</keyword>
<keyword evidence="1" id="KW-1133">Transmembrane helix</keyword>
<feature type="non-terminal residue" evidence="2">
    <location>
        <position position="1"/>
    </location>
</feature>
<reference evidence="2" key="1">
    <citation type="submission" date="2021-02" db="EMBL/GenBank/DDBJ databases">
        <authorList>
            <person name="Nowell W R."/>
        </authorList>
    </citation>
    <scope>NUCLEOTIDE SEQUENCE</scope>
</reference>